<keyword evidence="4" id="KW-0963">Cytoplasm</keyword>
<feature type="domain" description="Aminoacyl-transfer RNA synthetases class-II family profile" evidence="11">
    <location>
        <begin position="3"/>
        <end position="495"/>
    </location>
</feature>
<dbReference type="VEuPathDB" id="MicrosporidiaDB:EDEG_00995"/>
<dbReference type="OrthoDB" id="57698at2759"/>
<accession>J9DQI4</accession>
<dbReference type="InterPro" id="IPR036621">
    <property type="entry name" value="Anticodon-bd_dom_sf"/>
</dbReference>
<dbReference type="Gene3D" id="3.40.50.800">
    <property type="entry name" value="Anticodon-binding domain"/>
    <property type="match status" value="1"/>
</dbReference>
<dbReference type="InterPro" id="IPR027031">
    <property type="entry name" value="Gly-tRNA_synthase/POLG2"/>
</dbReference>
<evidence type="ECO:0000256" key="10">
    <source>
        <dbReference type="ARBA" id="ARBA00030057"/>
    </source>
</evidence>
<dbReference type="InParanoid" id="J9DQI4"/>
<reference evidence="13" key="2">
    <citation type="submission" date="2015-07" db="EMBL/GenBank/DDBJ databases">
        <title>Contrasting host-pathogen interactions and genome evolution in two generalist and specialist microsporidian pathogens of mosquitoes.</title>
        <authorList>
            <consortium name="The Broad Institute Genomics Platform"/>
            <consortium name="The Broad Institute Genome Sequencing Center for Infectious Disease"/>
            <person name="Cuomo C.A."/>
            <person name="Sanscrainte N.D."/>
            <person name="Goldberg J.M."/>
            <person name="Heiman D."/>
            <person name="Young S."/>
            <person name="Zeng Q."/>
            <person name="Becnel J.J."/>
            <person name="Birren B.W."/>
        </authorList>
    </citation>
    <scope>NUCLEOTIDE SEQUENCE [LARGE SCALE GENOMIC DNA]</scope>
    <source>
        <strain evidence="13">USNM 41457</strain>
    </source>
</reference>
<dbReference type="Pfam" id="PF03129">
    <property type="entry name" value="HGTP_anticodon"/>
    <property type="match status" value="1"/>
</dbReference>
<dbReference type="PROSITE" id="PS50862">
    <property type="entry name" value="AA_TRNA_LIGASE_II"/>
    <property type="match status" value="1"/>
</dbReference>
<sequence>MKDVAQKLEILLRKKFFISPSSQIYGGVSGLYDYGPYGTMLKNNIISFWRKFFVEEENALEIDACILTPFEVLKASGHVDKFTDLLVFDKKTGECFRADHLLAQELSKLEKTPEIEKVLDDVETLKPQQVDEILEKFGIKSLAGNEIGNCTRFNLIFQTNIGPKTQNISFLRPETAQSQFVNFKKLYELNNEKMPFASASVGKVFRNEISPRQGVLRVREFEQAEIEYYVYPDQKNCSKFKNVENLQLTLFYQENQNKPQTENKITLKDAVSKKIIDNETLGYFIGRTYLFLTQIGIKEDKLRFRQHKKDEMAHYACDCWDAEILTSYGYIECVGIADRACYDLSMHQKHSKTNLMAKKKLDEPIDTICWTFYPDKKVLGKILRTNLPKFLEVLEKYSQEDIEKLILDQKLCDLNLTHEITEKTLEIDIPYNNGKVKVELRKEKKKTYTQEIFPNVIEPSFGIGRILYACLEHSFWTRKDDDQRNILSIQPKIAPLKCVVTLLRNSPEFKIIVDNLEKDFKRNSLNFFMCERNVSIGKKYASYDEIGVPFFVTIDLDTLNDSMCTIRERDSMEQIRIKLATIAETIRKLIIGEIKWNDHEIAKFKIN</sequence>
<dbReference type="PANTHER" id="PTHR10745">
    <property type="entry name" value="GLYCYL-TRNA SYNTHETASE/DNA POLYMERASE SUBUNIT GAMMA-2"/>
    <property type="match status" value="1"/>
</dbReference>
<dbReference type="PRINTS" id="PR01043">
    <property type="entry name" value="TRNASYNTHGLY"/>
</dbReference>
<dbReference type="Pfam" id="PF00587">
    <property type="entry name" value="tRNA-synt_2b"/>
    <property type="match status" value="1"/>
</dbReference>
<evidence type="ECO:0000259" key="11">
    <source>
        <dbReference type="PROSITE" id="PS50862"/>
    </source>
</evidence>
<evidence type="ECO:0000256" key="7">
    <source>
        <dbReference type="ARBA" id="ARBA00022840"/>
    </source>
</evidence>
<evidence type="ECO:0000313" key="13">
    <source>
        <dbReference type="Proteomes" id="UP000003163"/>
    </source>
</evidence>
<organism evidence="12 13">
    <name type="scientific">Edhazardia aedis (strain USNM 41457)</name>
    <name type="common">Microsporidian parasite</name>
    <dbReference type="NCBI Taxonomy" id="1003232"/>
    <lineage>
        <taxon>Eukaryota</taxon>
        <taxon>Fungi</taxon>
        <taxon>Fungi incertae sedis</taxon>
        <taxon>Microsporidia</taxon>
        <taxon>Edhazardia</taxon>
    </lineage>
</organism>
<dbReference type="SUPFAM" id="SSF52954">
    <property type="entry name" value="Class II aaRS ABD-related"/>
    <property type="match status" value="1"/>
</dbReference>
<dbReference type="OMA" id="MEMQYFV"/>
<reference evidence="12 13" key="1">
    <citation type="submission" date="2011-08" db="EMBL/GenBank/DDBJ databases">
        <authorList>
            <person name="Liu Z.J."/>
            <person name="Shi F.L."/>
            <person name="Lu J.Q."/>
            <person name="Li M."/>
            <person name="Wang Z.L."/>
        </authorList>
    </citation>
    <scope>NUCLEOTIDE SEQUENCE [LARGE SCALE GENOMIC DNA]</scope>
    <source>
        <strain evidence="12 13">USNM 41457</strain>
    </source>
</reference>
<comment type="subcellular location">
    <subcellularLocation>
        <location evidence="1">Cytoplasm</location>
    </subcellularLocation>
</comment>
<evidence type="ECO:0000256" key="5">
    <source>
        <dbReference type="ARBA" id="ARBA00022598"/>
    </source>
</evidence>
<keyword evidence="5 12" id="KW-0436">Ligase</keyword>
<dbReference type="GO" id="GO:0070150">
    <property type="term" value="P:mitochondrial glycyl-tRNA aminoacylation"/>
    <property type="evidence" value="ECO:0007669"/>
    <property type="project" value="EnsemblFungi"/>
</dbReference>
<evidence type="ECO:0000256" key="2">
    <source>
        <dbReference type="ARBA" id="ARBA00008226"/>
    </source>
</evidence>
<dbReference type="AlphaFoldDB" id="J9DQI4"/>
<dbReference type="NCBIfam" id="NF003211">
    <property type="entry name" value="PRK04173.1"/>
    <property type="match status" value="1"/>
</dbReference>
<dbReference type="InterPro" id="IPR002315">
    <property type="entry name" value="tRNA-synt_gly"/>
</dbReference>
<evidence type="ECO:0000313" key="12">
    <source>
        <dbReference type="EMBL" id="EJW04825.1"/>
    </source>
</evidence>
<dbReference type="CDD" id="cd00774">
    <property type="entry name" value="GlyRS-like_core"/>
    <property type="match status" value="1"/>
</dbReference>
<dbReference type="GO" id="GO:0004820">
    <property type="term" value="F:glycine-tRNA ligase activity"/>
    <property type="evidence" value="ECO:0007669"/>
    <property type="project" value="UniProtKB-EC"/>
</dbReference>
<dbReference type="InterPro" id="IPR033731">
    <property type="entry name" value="GlyRS-like_core"/>
</dbReference>
<dbReference type="InterPro" id="IPR002314">
    <property type="entry name" value="aa-tRNA-synt_IIb"/>
</dbReference>
<evidence type="ECO:0000256" key="9">
    <source>
        <dbReference type="ARBA" id="ARBA00023146"/>
    </source>
</evidence>
<gene>
    <name evidence="12" type="ORF">EDEG_00995</name>
</gene>
<dbReference type="EMBL" id="AFBI03000013">
    <property type="protein sequence ID" value="EJW04825.1"/>
    <property type="molecule type" value="Genomic_DNA"/>
</dbReference>
<dbReference type="SUPFAM" id="SSF55681">
    <property type="entry name" value="Class II aaRS and biotin synthetases"/>
    <property type="match status" value="1"/>
</dbReference>
<evidence type="ECO:0000256" key="3">
    <source>
        <dbReference type="ARBA" id="ARBA00012829"/>
    </source>
</evidence>
<protein>
    <recommendedName>
        <fullName evidence="3">glycine--tRNA ligase</fullName>
        <ecNumber evidence="3">6.1.1.14</ecNumber>
    </recommendedName>
    <alternativeName>
        <fullName evidence="10">Diadenosine tetraphosphate synthetase</fullName>
    </alternativeName>
</protein>
<dbReference type="FunCoup" id="J9DQI4">
    <property type="interactions" value="201"/>
</dbReference>
<evidence type="ECO:0000256" key="4">
    <source>
        <dbReference type="ARBA" id="ARBA00022490"/>
    </source>
</evidence>
<dbReference type="PANTHER" id="PTHR10745:SF0">
    <property type="entry name" value="GLYCINE--TRNA LIGASE"/>
    <property type="match status" value="1"/>
</dbReference>
<dbReference type="Gene3D" id="3.30.40.230">
    <property type="match status" value="1"/>
</dbReference>
<evidence type="ECO:0000256" key="8">
    <source>
        <dbReference type="ARBA" id="ARBA00022917"/>
    </source>
</evidence>
<dbReference type="HOGENOM" id="CLU_015515_1_0_1"/>
<keyword evidence="9" id="KW-0030">Aminoacyl-tRNA synthetase</keyword>
<keyword evidence="8" id="KW-0648">Protein biosynthesis</keyword>
<evidence type="ECO:0000256" key="6">
    <source>
        <dbReference type="ARBA" id="ARBA00022741"/>
    </source>
</evidence>
<keyword evidence="6" id="KW-0547">Nucleotide-binding</keyword>
<keyword evidence="13" id="KW-1185">Reference proteome</keyword>
<comment type="caution">
    <text evidence="12">The sequence shown here is derived from an EMBL/GenBank/DDBJ whole genome shotgun (WGS) entry which is preliminary data.</text>
</comment>
<comment type="similarity">
    <text evidence="2">Belongs to the class-II aminoacyl-tRNA synthetase family.</text>
</comment>
<dbReference type="STRING" id="1003232.J9DQI4"/>
<dbReference type="Proteomes" id="UP000003163">
    <property type="component" value="Unassembled WGS sequence"/>
</dbReference>
<dbReference type="InterPro" id="IPR006195">
    <property type="entry name" value="aa-tRNA-synth_II"/>
</dbReference>
<evidence type="ECO:0000256" key="1">
    <source>
        <dbReference type="ARBA" id="ARBA00004496"/>
    </source>
</evidence>
<keyword evidence="7" id="KW-0067">ATP-binding</keyword>
<dbReference type="InterPro" id="IPR045864">
    <property type="entry name" value="aa-tRNA-synth_II/BPL/LPL"/>
</dbReference>
<proteinExistence type="inferred from homology"/>
<dbReference type="FunFam" id="3.30.930.10:FF:000010">
    <property type="entry name" value="Glycyl-tRNA synthetase 1"/>
    <property type="match status" value="1"/>
</dbReference>
<dbReference type="GO" id="GO:0005739">
    <property type="term" value="C:mitochondrion"/>
    <property type="evidence" value="ECO:0007669"/>
    <property type="project" value="EnsemblFungi"/>
</dbReference>
<dbReference type="Gene3D" id="3.30.930.10">
    <property type="entry name" value="Bira Bifunctional Protein, Domain 2"/>
    <property type="match status" value="2"/>
</dbReference>
<dbReference type="GO" id="GO:0005524">
    <property type="term" value="F:ATP binding"/>
    <property type="evidence" value="ECO:0007669"/>
    <property type="project" value="UniProtKB-KW"/>
</dbReference>
<dbReference type="NCBIfam" id="TIGR00389">
    <property type="entry name" value="glyS_dimeric"/>
    <property type="match status" value="1"/>
</dbReference>
<name>J9DQI4_EDHAE</name>
<dbReference type="InterPro" id="IPR004154">
    <property type="entry name" value="Anticodon-bd"/>
</dbReference>
<dbReference type="EC" id="6.1.1.14" evidence="3"/>